<evidence type="ECO:0000256" key="8">
    <source>
        <dbReference type="PIRSR" id="PIRSR601233-1"/>
    </source>
</evidence>
<comment type="catalytic activity">
    <reaction evidence="7">
        <text>a 3'-end 3'-phospho-ribonucleotide-RNA + a 5'-end dephospho-ribonucleoside-RNA + GTP = a ribonucleotidyl-ribonucleotide-RNA + GMP + diphosphate</text>
        <dbReference type="Rhea" id="RHEA:68076"/>
        <dbReference type="Rhea" id="RHEA-COMP:10463"/>
        <dbReference type="Rhea" id="RHEA-COMP:13936"/>
        <dbReference type="Rhea" id="RHEA-COMP:17355"/>
        <dbReference type="ChEBI" id="CHEBI:33019"/>
        <dbReference type="ChEBI" id="CHEBI:37565"/>
        <dbReference type="ChEBI" id="CHEBI:58115"/>
        <dbReference type="ChEBI" id="CHEBI:83062"/>
        <dbReference type="ChEBI" id="CHEBI:138284"/>
        <dbReference type="ChEBI" id="CHEBI:173118"/>
        <dbReference type="EC" id="6.5.1.8"/>
    </reaction>
</comment>
<dbReference type="InterPro" id="IPR036025">
    <property type="entry name" value="RtcB-like_sf"/>
</dbReference>
<dbReference type="GO" id="GO:0170057">
    <property type="term" value="F:RNA ligase (GTP) activity"/>
    <property type="evidence" value="ECO:0007669"/>
    <property type="project" value="UniProtKB-EC"/>
</dbReference>
<dbReference type="VEuPathDB" id="FungiDB:SDRG_10325"/>
<dbReference type="EMBL" id="JH767165">
    <property type="protein sequence ID" value="EQC32129.1"/>
    <property type="molecule type" value="Genomic_DNA"/>
</dbReference>
<feature type="binding site" evidence="10">
    <location>
        <position position="188"/>
    </location>
    <ligand>
        <name>Mn(2+)</name>
        <dbReference type="ChEBI" id="CHEBI:29035"/>
        <label>1</label>
    </ligand>
</feature>
<dbReference type="Pfam" id="PF01139">
    <property type="entry name" value="RtcB"/>
    <property type="match status" value="1"/>
</dbReference>
<dbReference type="AlphaFoldDB" id="T0Q2R4"/>
<evidence type="ECO:0000256" key="4">
    <source>
        <dbReference type="ARBA" id="ARBA00022741"/>
    </source>
</evidence>
<dbReference type="GeneID" id="19951052"/>
<dbReference type="GO" id="GO:0042245">
    <property type="term" value="P:RNA repair"/>
    <property type="evidence" value="ECO:0007669"/>
    <property type="project" value="TreeGrafter"/>
</dbReference>
<keyword evidence="3 10" id="KW-0479">Metal-binding</keyword>
<feature type="binding site" evidence="9">
    <location>
        <begin position="187"/>
        <end position="191"/>
    </location>
    <ligand>
        <name>GMP</name>
        <dbReference type="ChEBI" id="CHEBI:58115"/>
    </ligand>
</feature>
<dbReference type="InterPro" id="IPR052915">
    <property type="entry name" value="RtcB-like"/>
</dbReference>
<feature type="binding site" evidence="10">
    <location>
        <position position="300"/>
    </location>
    <ligand>
        <name>Mn(2+)</name>
        <dbReference type="ChEBI" id="CHEBI:29035"/>
        <label>2</label>
    </ligand>
</feature>
<dbReference type="GO" id="GO:0005525">
    <property type="term" value="F:GTP binding"/>
    <property type="evidence" value="ECO:0007669"/>
    <property type="project" value="UniProtKB-KW"/>
</dbReference>
<accession>T0Q2R4</accession>
<name>T0Q2R4_SAPDV</name>
<evidence type="ECO:0000256" key="10">
    <source>
        <dbReference type="PIRSR" id="PIRSR601233-3"/>
    </source>
</evidence>
<sequence length="430" mass="46181">MFTIGQAPNDAVVFLEKDHLDRETLKQIEAIAAHASVAHARIMPDAHKGNGCCVGFTCHLTPHVLPGLVGGDIGCGVALHPLPSSAIAKKQSLARLDRVIQEVVPMGNGHDRVHATPVIAPAQYAPFFAQAQVDAVAFVDAFGAKFQLDLTPYMPTYNDAYLRALCARTRSDYDYDLRALGTLGGGNHFIEVNVCEATDEVYLAVHTGSRNIGQKIARYHYEQAAGGGAPQPRSHSDDDDITGVQPHSGALAGAAAAAYFFDMIWAQTYARMNRRAILSLVLSHATAATYDATRVIESTHNYIDFRDLVLRKGAIRCHADELCVVALNMRDGILICRGRSNASWNYSGPHGCGRLRARKRAGAAQKGRGVAAAMRGFVAEMGDVYSTCVLPATLDERPSAYRDADLIASALAPTADIVAHAKTVLNVKGH</sequence>
<feature type="binding site" evidence="9">
    <location>
        <begin position="350"/>
        <end position="353"/>
    </location>
    <ligand>
        <name>GMP</name>
        <dbReference type="ChEBI" id="CHEBI:58115"/>
    </ligand>
</feature>
<evidence type="ECO:0000256" key="1">
    <source>
        <dbReference type="ARBA" id="ARBA00012726"/>
    </source>
</evidence>
<keyword evidence="12" id="KW-1185">Reference proteome</keyword>
<dbReference type="EC" id="6.5.1.8" evidence="1"/>
<evidence type="ECO:0000256" key="5">
    <source>
        <dbReference type="ARBA" id="ARBA00023134"/>
    </source>
</evidence>
<dbReference type="GO" id="GO:0006396">
    <property type="term" value="P:RNA processing"/>
    <property type="evidence" value="ECO:0007669"/>
    <property type="project" value="InterPro"/>
</dbReference>
<evidence type="ECO:0000256" key="9">
    <source>
        <dbReference type="PIRSR" id="PIRSR601233-2"/>
    </source>
</evidence>
<dbReference type="SUPFAM" id="SSF103365">
    <property type="entry name" value="Hypothetical protein PH1602"/>
    <property type="match status" value="1"/>
</dbReference>
<evidence type="ECO:0000256" key="3">
    <source>
        <dbReference type="ARBA" id="ARBA00022723"/>
    </source>
</evidence>
<organism evidence="11 12">
    <name type="scientific">Saprolegnia diclina (strain VS20)</name>
    <dbReference type="NCBI Taxonomy" id="1156394"/>
    <lineage>
        <taxon>Eukaryota</taxon>
        <taxon>Sar</taxon>
        <taxon>Stramenopiles</taxon>
        <taxon>Oomycota</taxon>
        <taxon>Saprolegniomycetes</taxon>
        <taxon>Saprolegniales</taxon>
        <taxon>Saprolegniaceae</taxon>
        <taxon>Saprolegnia</taxon>
    </lineage>
</organism>
<dbReference type="Gene3D" id="3.90.1860.10">
    <property type="entry name" value="tRNA-splicing ligase RtcB"/>
    <property type="match status" value="1"/>
</dbReference>
<reference evidence="11 12" key="1">
    <citation type="submission" date="2012-04" db="EMBL/GenBank/DDBJ databases">
        <title>The Genome Sequence of Saprolegnia declina VS20.</title>
        <authorList>
            <consortium name="The Broad Institute Genome Sequencing Platform"/>
            <person name="Russ C."/>
            <person name="Nusbaum C."/>
            <person name="Tyler B."/>
            <person name="van West P."/>
            <person name="Dieguez-Uribeondo J."/>
            <person name="de Bruijn I."/>
            <person name="Tripathy S."/>
            <person name="Jiang R."/>
            <person name="Young S.K."/>
            <person name="Zeng Q."/>
            <person name="Gargeya S."/>
            <person name="Fitzgerald M."/>
            <person name="Haas B."/>
            <person name="Abouelleil A."/>
            <person name="Alvarado L."/>
            <person name="Arachchi H.M."/>
            <person name="Berlin A."/>
            <person name="Chapman S.B."/>
            <person name="Goldberg J."/>
            <person name="Griggs A."/>
            <person name="Gujja S."/>
            <person name="Hansen M."/>
            <person name="Howarth C."/>
            <person name="Imamovic A."/>
            <person name="Larimer J."/>
            <person name="McCowen C."/>
            <person name="Montmayeur A."/>
            <person name="Murphy C."/>
            <person name="Neiman D."/>
            <person name="Pearson M."/>
            <person name="Priest M."/>
            <person name="Roberts A."/>
            <person name="Saif S."/>
            <person name="Shea T."/>
            <person name="Sisk P."/>
            <person name="Sykes S."/>
            <person name="Wortman J."/>
            <person name="Nusbaum C."/>
            <person name="Birren B."/>
        </authorList>
    </citation>
    <scope>NUCLEOTIDE SEQUENCE [LARGE SCALE GENOMIC DNA]</scope>
    <source>
        <strain evidence="11 12">VS20</strain>
    </source>
</reference>
<evidence type="ECO:0000256" key="7">
    <source>
        <dbReference type="ARBA" id="ARBA00047746"/>
    </source>
</evidence>
<keyword evidence="5 9" id="KW-0342">GTP-binding</keyword>
<dbReference type="eggNOG" id="ENOG502SUR2">
    <property type="taxonomic scope" value="Eukaryota"/>
</dbReference>
<comment type="cofactor">
    <cofactor evidence="10">
        <name>Mn(2+)</name>
        <dbReference type="ChEBI" id="CHEBI:29035"/>
    </cofactor>
    <text evidence="10">Binds 2 manganese ions per subunit.</text>
</comment>
<dbReference type="OrthoDB" id="10249697at2759"/>
<feature type="binding site" evidence="10">
    <location>
        <position position="72"/>
    </location>
    <ligand>
        <name>Mn(2+)</name>
        <dbReference type="ChEBI" id="CHEBI:29035"/>
        <label>1</label>
    </ligand>
</feature>
<dbReference type="InParanoid" id="T0Q2R4"/>
<evidence type="ECO:0000313" key="11">
    <source>
        <dbReference type="EMBL" id="EQC32129.1"/>
    </source>
</evidence>
<dbReference type="RefSeq" id="XP_008614531.1">
    <property type="nucleotide sequence ID" value="XM_008616309.1"/>
</dbReference>
<protein>
    <recommendedName>
        <fullName evidence="1">3'-phosphate/5'-hydroxy nucleic acid ligase</fullName>
        <ecNumber evidence="1">6.5.1.8</ecNumber>
    </recommendedName>
</protein>
<feature type="binding site" evidence="9">
    <location>
        <begin position="300"/>
        <end position="301"/>
    </location>
    <ligand>
        <name>GMP</name>
        <dbReference type="ChEBI" id="CHEBI:58115"/>
    </ligand>
</feature>
<dbReference type="GO" id="GO:0030145">
    <property type="term" value="F:manganese ion binding"/>
    <property type="evidence" value="ECO:0007669"/>
    <property type="project" value="TreeGrafter"/>
</dbReference>
<gene>
    <name evidence="11" type="ORF">SDRG_10325</name>
</gene>
<feature type="binding site" evidence="10">
    <location>
        <position position="206"/>
    </location>
    <ligand>
        <name>Mn(2+)</name>
        <dbReference type="ChEBI" id="CHEBI:29035"/>
        <label>2</label>
    </ligand>
</feature>
<dbReference type="STRING" id="1156394.T0Q2R4"/>
<feature type="active site" description="GMP-histidine intermediate" evidence="8">
    <location>
        <position position="350"/>
    </location>
</feature>
<feature type="binding site" evidence="9">
    <location>
        <position position="428"/>
    </location>
    <ligand>
        <name>GMP</name>
        <dbReference type="ChEBI" id="CHEBI:58115"/>
    </ligand>
</feature>
<evidence type="ECO:0000256" key="2">
    <source>
        <dbReference type="ARBA" id="ARBA00022598"/>
    </source>
</evidence>
<dbReference type="GO" id="GO:0006281">
    <property type="term" value="P:DNA repair"/>
    <property type="evidence" value="ECO:0007669"/>
    <property type="project" value="TreeGrafter"/>
</dbReference>
<dbReference type="PANTHER" id="PTHR43749">
    <property type="entry name" value="RNA-SPLICING LIGASE RTCB"/>
    <property type="match status" value="1"/>
</dbReference>
<keyword evidence="2" id="KW-0436">Ligase</keyword>
<dbReference type="GO" id="GO:0003909">
    <property type="term" value="F:DNA ligase activity"/>
    <property type="evidence" value="ECO:0007669"/>
    <property type="project" value="TreeGrafter"/>
</dbReference>
<evidence type="ECO:0000256" key="6">
    <source>
        <dbReference type="ARBA" id="ARBA00023211"/>
    </source>
</evidence>
<evidence type="ECO:0000313" key="12">
    <source>
        <dbReference type="Proteomes" id="UP000030762"/>
    </source>
</evidence>
<proteinExistence type="predicted"/>
<keyword evidence="6 10" id="KW-0464">Manganese</keyword>
<dbReference type="InterPro" id="IPR001233">
    <property type="entry name" value="RtcB"/>
</dbReference>
<dbReference type="Proteomes" id="UP000030762">
    <property type="component" value="Unassembled WGS sequence"/>
</dbReference>
<keyword evidence="4 9" id="KW-0547">Nucleotide-binding</keyword>
<dbReference type="PANTHER" id="PTHR43749:SF2">
    <property type="entry name" value="RNA-SPLICING LIGASE RTCB"/>
    <property type="match status" value="1"/>
</dbReference>
<dbReference type="OMA" id="HNYIDFR"/>